<accession>A0A0M0GHC9</accession>
<dbReference type="Gene3D" id="1.10.10.10">
    <property type="entry name" value="Winged helix-like DNA-binding domain superfamily/Winged helix DNA-binding domain"/>
    <property type="match status" value="1"/>
</dbReference>
<dbReference type="SUPFAM" id="SSF48008">
    <property type="entry name" value="GntR ligand-binding domain-like"/>
    <property type="match status" value="1"/>
</dbReference>
<dbReference type="Gene3D" id="1.20.120.530">
    <property type="entry name" value="GntR ligand-binding domain-like"/>
    <property type="match status" value="1"/>
</dbReference>
<keyword evidence="6" id="KW-1185">Reference proteome</keyword>
<dbReference type="STRING" id="1459.AF332_19930"/>
<gene>
    <name evidence="5" type="ORF">AF332_19930</name>
</gene>
<dbReference type="SMART" id="SM00345">
    <property type="entry name" value="HTH_GNTR"/>
    <property type="match status" value="1"/>
</dbReference>
<dbReference type="PROSITE" id="PS50949">
    <property type="entry name" value="HTH_GNTR"/>
    <property type="match status" value="1"/>
</dbReference>
<evidence type="ECO:0000256" key="1">
    <source>
        <dbReference type="ARBA" id="ARBA00023015"/>
    </source>
</evidence>
<evidence type="ECO:0000259" key="4">
    <source>
        <dbReference type="PROSITE" id="PS50949"/>
    </source>
</evidence>
<evidence type="ECO:0000256" key="3">
    <source>
        <dbReference type="ARBA" id="ARBA00023163"/>
    </source>
</evidence>
<dbReference type="SMART" id="SM00895">
    <property type="entry name" value="FCD"/>
    <property type="match status" value="1"/>
</dbReference>
<comment type="caution">
    <text evidence="5">The sequence shown here is derived from an EMBL/GenBank/DDBJ whole genome shotgun (WGS) entry which is preliminary data.</text>
</comment>
<reference evidence="6" key="1">
    <citation type="submission" date="2015-07" db="EMBL/GenBank/DDBJ databases">
        <title>Fjat-10036 dsm4.</title>
        <authorList>
            <person name="Liu B."/>
            <person name="Wang J."/>
            <person name="Zhu Y."/>
            <person name="Liu G."/>
            <person name="Chen Q."/>
            <person name="Chen Z."/>
            <person name="Lan J."/>
            <person name="Che J."/>
            <person name="Ge C."/>
            <person name="Shi H."/>
            <person name="Pan Z."/>
            <person name="Liu X."/>
        </authorList>
    </citation>
    <scope>NUCLEOTIDE SEQUENCE [LARGE SCALE GENOMIC DNA]</scope>
    <source>
        <strain evidence="6">DSM 4</strain>
    </source>
</reference>
<name>A0A0M0GHC9_SPOGL</name>
<keyword evidence="1" id="KW-0805">Transcription regulation</keyword>
<feature type="domain" description="HTH gntR-type" evidence="4">
    <location>
        <begin position="5"/>
        <end position="73"/>
    </location>
</feature>
<dbReference type="PANTHER" id="PTHR43537:SF5">
    <property type="entry name" value="UXU OPERON TRANSCRIPTIONAL REGULATOR"/>
    <property type="match status" value="1"/>
</dbReference>
<dbReference type="RefSeq" id="WP_053436228.1">
    <property type="nucleotide sequence ID" value="NZ_LGUF01000007.1"/>
</dbReference>
<protein>
    <submittedName>
        <fullName evidence="5">GntR family transcriptional regulator</fullName>
    </submittedName>
</protein>
<dbReference type="SUPFAM" id="SSF46785">
    <property type="entry name" value="Winged helix' DNA-binding domain"/>
    <property type="match status" value="1"/>
</dbReference>
<dbReference type="Pfam" id="PF07729">
    <property type="entry name" value="FCD"/>
    <property type="match status" value="1"/>
</dbReference>
<dbReference type="PATRIC" id="fig|1459.3.peg.4393"/>
<dbReference type="InterPro" id="IPR011711">
    <property type="entry name" value="GntR_C"/>
</dbReference>
<dbReference type="AlphaFoldDB" id="A0A0M0GHC9"/>
<keyword evidence="3" id="KW-0804">Transcription</keyword>
<dbReference type="InterPro" id="IPR000524">
    <property type="entry name" value="Tscrpt_reg_HTH_GntR"/>
</dbReference>
<organism evidence="5 6">
    <name type="scientific">Sporosarcina globispora</name>
    <name type="common">Bacillus globisporus</name>
    <dbReference type="NCBI Taxonomy" id="1459"/>
    <lineage>
        <taxon>Bacteria</taxon>
        <taxon>Bacillati</taxon>
        <taxon>Bacillota</taxon>
        <taxon>Bacilli</taxon>
        <taxon>Bacillales</taxon>
        <taxon>Caryophanaceae</taxon>
        <taxon>Sporosarcina</taxon>
    </lineage>
</organism>
<evidence type="ECO:0000256" key="2">
    <source>
        <dbReference type="ARBA" id="ARBA00023125"/>
    </source>
</evidence>
<dbReference type="PANTHER" id="PTHR43537">
    <property type="entry name" value="TRANSCRIPTIONAL REGULATOR, GNTR FAMILY"/>
    <property type="match status" value="1"/>
</dbReference>
<dbReference type="Pfam" id="PF00392">
    <property type="entry name" value="GntR"/>
    <property type="match status" value="1"/>
</dbReference>
<keyword evidence="2" id="KW-0238">DNA-binding</keyword>
<dbReference type="GO" id="GO:0003677">
    <property type="term" value="F:DNA binding"/>
    <property type="evidence" value="ECO:0007669"/>
    <property type="project" value="UniProtKB-KW"/>
</dbReference>
<dbReference type="EMBL" id="LGUF01000007">
    <property type="protein sequence ID" value="KON88846.1"/>
    <property type="molecule type" value="Genomic_DNA"/>
</dbReference>
<evidence type="ECO:0000313" key="6">
    <source>
        <dbReference type="Proteomes" id="UP000037109"/>
    </source>
</evidence>
<dbReference type="Proteomes" id="UP000037109">
    <property type="component" value="Unassembled WGS sequence"/>
</dbReference>
<dbReference type="InterPro" id="IPR036388">
    <property type="entry name" value="WH-like_DNA-bd_sf"/>
</dbReference>
<dbReference type="GO" id="GO:0003700">
    <property type="term" value="F:DNA-binding transcription factor activity"/>
    <property type="evidence" value="ECO:0007669"/>
    <property type="project" value="InterPro"/>
</dbReference>
<dbReference type="CDD" id="cd07377">
    <property type="entry name" value="WHTH_GntR"/>
    <property type="match status" value="1"/>
</dbReference>
<evidence type="ECO:0000313" key="5">
    <source>
        <dbReference type="EMBL" id="KON88846.1"/>
    </source>
</evidence>
<dbReference type="OrthoDB" id="369138at2"/>
<dbReference type="InterPro" id="IPR008920">
    <property type="entry name" value="TF_FadR/GntR_C"/>
</dbReference>
<proteinExistence type="predicted"/>
<dbReference type="PRINTS" id="PR00035">
    <property type="entry name" value="HTHGNTR"/>
</dbReference>
<sequence>MAEKKKTYLVLVDKIKECYLAGNLNPGERLPSERELAGQFNVSRTTIREALRTIEQNGLIEIRQGGGSYVKVPDFQSRKEEIITAVQAQNPLVYEMLELRRALEVESAFLAAKRATSADLEKMRTALNQMALSKQNPDLGLKADLDFHIGISEATHNSIFIELIHTLKGHMEDTIKATQKHRFKDPSRYEDTLVEHKEIYLAIASGNGDRAKELMEGHITKIRGELVASMLVDIGNEV</sequence>
<dbReference type="InterPro" id="IPR036390">
    <property type="entry name" value="WH_DNA-bd_sf"/>
</dbReference>